<feature type="domain" description="CobN/magnesium chelatase" evidence="10">
    <location>
        <begin position="752"/>
        <end position="1162"/>
    </location>
</feature>
<feature type="domain" description="Magnesium chelatase subunit H N-terminal" evidence="11">
    <location>
        <begin position="11"/>
        <end position="170"/>
    </location>
</feature>
<dbReference type="InterPro" id="IPR022571">
    <property type="entry name" value="Mg_chelatase_H_N"/>
</dbReference>
<comment type="catalytic activity">
    <reaction evidence="9">
        <text>protoporphyrin IX + Mg(2+) + ATP + H2O = Mg-protoporphyrin IX + ADP + phosphate + 3 H(+)</text>
        <dbReference type="Rhea" id="RHEA:13961"/>
        <dbReference type="ChEBI" id="CHEBI:15377"/>
        <dbReference type="ChEBI" id="CHEBI:15378"/>
        <dbReference type="ChEBI" id="CHEBI:18420"/>
        <dbReference type="ChEBI" id="CHEBI:30616"/>
        <dbReference type="ChEBI" id="CHEBI:43474"/>
        <dbReference type="ChEBI" id="CHEBI:57306"/>
        <dbReference type="ChEBI" id="CHEBI:60492"/>
        <dbReference type="ChEBI" id="CHEBI:456216"/>
        <dbReference type="EC" id="6.6.1.1"/>
    </reaction>
</comment>
<reference evidence="12 13" key="1">
    <citation type="submission" date="2017-05" db="EMBL/GenBank/DDBJ databases">
        <authorList>
            <person name="Song R."/>
            <person name="Chenine A.L."/>
            <person name="Ruprecht R.M."/>
        </authorList>
    </citation>
    <scope>NUCLEOTIDE SEQUENCE [LARGE SCALE GENOMIC DNA]</scope>
    <source>
        <strain evidence="12 13">CECT 8899</strain>
    </source>
</reference>
<evidence type="ECO:0000256" key="4">
    <source>
        <dbReference type="ARBA" id="ARBA00022598"/>
    </source>
</evidence>
<dbReference type="EC" id="6.6.1.1" evidence="2"/>
<evidence type="ECO:0000256" key="1">
    <source>
        <dbReference type="ARBA" id="ARBA00010851"/>
    </source>
</evidence>
<keyword evidence="5" id="KW-0547">Nucleotide-binding</keyword>
<name>A0A238LCC1_9RHOB</name>
<protein>
    <recommendedName>
        <fullName evidence="2">magnesium chelatase</fullName>
        <ecNumber evidence="2">6.6.1.1</ecNumber>
    </recommendedName>
</protein>
<keyword evidence="7" id="KW-0149">Chlorophyll biosynthesis</keyword>
<evidence type="ECO:0000256" key="9">
    <source>
        <dbReference type="ARBA" id="ARBA00048693"/>
    </source>
</evidence>
<comment type="similarity">
    <text evidence="1">Belongs to the Mg-chelatase subunit H family.</text>
</comment>
<dbReference type="InterPro" id="IPR003672">
    <property type="entry name" value="CobN/Mg_chltase"/>
</dbReference>
<organism evidence="12 13">
    <name type="scientific">Flavimaricola marinus</name>
    <dbReference type="NCBI Taxonomy" id="1819565"/>
    <lineage>
        <taxon>Bacteria</taxon>
        <taxon>Pseudomonadati</taxon>
        <taxon>Pseudomonadota</taxon>
        <taxon>Alphaproteobacteria</taxon>
        <taxon>Rhodobacterales</taxon>
        <taxon>Paracoccaceae</taxon>
        <taxon>Flavimaricola</taxon>
    </lineage>
</organism>
<dbReference type="CDD" id="cd10150">
    <property type="entry name" value="CobN_like"/>
    <property type="match status" value="1"/>
</dbReference>
<evidence type="ECO:0000256" key="2">
    <source>
        <dbReference type="ARBA" id="ARBA00012825"/>
    </source>
</evidence>
<dbReference type="GO" id="GO:0016851">
    <property type="term" value="F:magnesium chelatase activity"/>
    <property type="evidence" value="ECO:0007669"/>
    <property type="project" value="UniProtKB-EC"/>
</dbReference>
<comment type="pathway">
    <text evidence="8">Porphyrin-containing compound metabolism.</text>
</comment>
<dbReference type="PANTHER" id="PTHR44119">
    <property type="entry name" value="MAGNESIUM-CHELATASE SUBUNIT CHLH, CHLOROPLASTIC"/>
    <property type="match status" value="1"/>
</dbReference>
<keyword evidence="3" id="KW-0602">Photosynthesis</keyword>
<dbReference type="AlphaFoldDB" id="A0A238LCC1"/>
<dbReference type="PANTHER" id="PTHR44119:SF1">
    <property type="entry name" value="MAGNESIUM-CHELATASE SUBUNIT CHLH, CHLOROPLASTIC"/>
    <property type="match status" value="1"/>
</dbReference>
<sequence>MRDEVIPKPYRVVILTLDSHAAGPVERVGQSLARDFPGLQVQVCAAGEWGENPTALAEAQTAVSNGDLIVANLLFLEEHLNAIVPALTVRRDHCDALVGVIADTAIVKLTKMGDLDMAKPQSAAMKVLKSLRGSGKPSASSGAKQMKTLRRLPKILRLIPGKSQDLRAWFLTMQYWLGGSDENMEQMLRFLIGRYSSRPEFQGVKVEAPVEYPEVGVYHPKLPGHHITTDAAALPRPAQPVATIGLLMLRSYILSGDTAHYDAVIAAFEAKGMRVIPAFAGGLNGQPAIEAFFMGQVDAMVSLTGFSLIGGPAYNDSDAAVALLKKLDVPYIAAQPLEFQTLGQWAADPQGLGPIETTMLVALPEIDGATCPTVYAGRHGAEGCQGCARMCQNMAASKTMAPCHERIESLAEKTLRTATLRRKRNADKKVGVVLFGFPPNAGAVGTAAYLSVFESLFNTLTRMKAEGYTLDVPASVDDLRHAILDGNARQFGQEANVAAHVDADTIVRTSVSLKEIEAVWGPAPGKVQSDGRGVFILGHQFGNVFVGVQPTFGYEGDPMRLLFERGFAPTHAFVQFYQWIRDSFRADVVLHFGMHGALEFMPGKQNGLGANDWPDRLIGELPNVYLYAANNPSEASLAKRRSGAVMVSHLTPPLASAGLYKGLLELRDTLTRWRSMRQDDAGRPEMEQLIRDQAAAVDLDSSDLSTLWLQLQETEGALIPDGLHVVGTSMSAEVRAEMVGLMPQDDAKALERADAMLSEDHELPALMRALSAHYIAPVPGGDLIRSPNILPTGRNIHAFDPFRMPTAYAMRDGAAQAQLLIDTPKEMPRTVALVLWGSDNIKSDGVPIAQALTLMGAKPRFDGYGRLCGADLVPLAELGRARIDVVMTLSGIFRDLLPLQTRMLAEAALKCAMADEPAEMNYIRAHAMAYAAKTGCDMETAALRVFSNAEGAYGSNVNSLVDSSAFGDEDELADAYQARKSFAYGVNGKAASNADLLQSTLRDVDLAYQNLESIELGVTTVDHYFDTLGGIARAVKRAKGGVSAPVYIGDQTRGAAKVRTLQAQVALETRARSLNPKFYESLLKHGHEGVRQIEAHITNTMGWSATTGEVEPWVYQRLSETFVLDAELRERLARLNPQASMRMANRLLEASDRAYWSPNPEMLAALQDAADAIEDRMEGVAAE</sequence>
<dbReference type="GO" id="GO:0015995">
    <property type="term" value="P:chlorophyll biosynthetic process"/>
    <property type="evidence" value="ECO:0007669"/>
    <property type="project" value="UniProtKB-KW"/>
</dbReference>
<proteinExistence type="inferred from homology"/>
<dbReference type="GO" id="GO:0005524">
    <property type="term" value="F:ATP binding"/>
    <property type="evidence" value="ECO:0007669"/>
    <property type="project" value="UniProtKB-KW"/>
</dbReference>
<evidence type="ECO:0000259" key="11">
    <source>
        <dbReference type="Pfam" id="PF11965"/>
    </source>
</evidence>
<dbReference type="EMBL" id="FXZK01000001">
    <property type="protein sequence ID" value="SMY07054.1"/>
    <property type="molecule type" value="Genomic_DNA"/>
</dbReference>
<dbReference type="GO" id="GO:0015979">
    <property type="term" value="P:photosynthesis"/>
    <property type="evidence" value="ECO:0007669"/>
    <property type="project" value="UniProtKB-KW"/>
</dbReference>
<dbReference type="RefSeq" id="WP_093991150.1">
    <property type="nucleotide sequence ID" value="NZ_FXZK01000001.1"/>
</dbReference>
<evidence type="ECO:0000313" key="13">
    <source>
        <dbReference type="Proteomes" id="UP000201613"/>
    </source>
</evidence>
<evidence type="ECO:0000256" key="3">
    <source>
        <dbReference type="ARBA" id="ARBA00022531"/>
    </source>
</evidence>
<gene>
    <name evidence="12" type="primary">cobN_2</name>
    <name evidence="12" type="ORF">LOM8899_01186</name>
</gene>
<accession>A0A238LCC1</accession>
<dbReference type="NCBIfam" id="NF009942">
    <property type="entry name" value="PRK13405.1"/>
    <property type="match status" value="1"/>
</dbReference>
<feature type="domain" description="CobN/magnesium chelatase" evidence="10">
    <location>
        <begin position="174"/>
        <end position="743"/>
    </location>
</feature>
<dbReference type="Pfam" id="PF11965">
    <property type="entry name" value="DUF3479"/>
    <property type="match status" value="1"/>
</dbReference>
<evidence type="ECO:0000256" key="8">
    <source>
        <dbReference type="ARBA" id="ARBA00023444"/>
    </source>
</evidence>
<dbReference type="Pfam" id="PF02514">
    <property type="entry name" value="CobN-Mg_chel"/>
    <property type="match status" value="2"/>
</dbReference>
<keyword evidence="13" id="KW-1185">Reference proteome</keyword>
<evidence type="ECO:0000256" key="6">
    <source>
        <dbReference type="ARBA" id="ARBA00022840"/>
    </source>
</evidence>
<evidence type="ECO:0000256" key="7">
    <source>
        <dbReference type="ARBA" id="ARBA00023171"/>
    </source>
</evidence>
<keyword evidence="6" id="KW-0067">ATP-binding</keyword>
<evidence type="ECO:0000256" key="5">
    <source>
        <dbReference type="ARBA" id="ARBA00022741"/>
    </source>
</evidence>
<keyword evidence="4 12" id="KW-0436">Ligase</keyword>
<dbReference type="Proteomes" id="UP000201613">
    <property type="component" value="Unassembled WGS sequence"/>
</dbReference>
<dbReference type="OrthoDB" id="9757976at2"/>
<evidence type="ECO:0000259" key="10">
    <source>
        <dbReference type="Pfam" id="PF02514"/>
    </source>
</evidence>
<evidence type="ECO:0000313" key="12">
    <source>
        <dbReference type="EMBL" id="SMY07054.1"/>
    </source>
</evidence>